<sequence length="264" mass="31574">MTYLEFSERLNERIFGDDLNYEILLTVLENPKRYIGLFRATNAKTKLIQNITQSLEIKFGDFMEDIFTLYIEEMGYKNLDKHINFNEENLNLDQLFTDNNEIYMIEQKVRDDHDSTKKRGQYLNFITKIEAVKAKYPDKFINAGMWFCDDSLTKNKKYYTEQIKNNTYDKVNISLFYGREIFKDLFERVDIWDELIAHLRQNKIERSSEILNVPDFDTSNEIKMALLEIKRRHPRIIKKLLSDNSDFVELRLELFPTGRNLKGL</sequence>
<accession>A0ABS5HHN4</accession>
<dbReference type="EMBL" id="JAGSSW010000002">
    <property type="protein sequence ID" value="MBR8463561.1"/>
    <property type="molecule type" value="Genomic_DNA"/>
</dbReference>
<evidence type="ECO:0000256" key="2">
    <source>
        <dbReference type="ARBA" id="ARBA00022747"/>
    </source>
</evidence>
<evidence type="ECO:0000256" key="6">
    <source>
        <dbReference type="ARBA" id="ARBA00093790"/>
    </source>
</evidence>
<reference evidence="7 8" key="1">
    <citation type="submission" date="2021-04" db="EMBL/GenBank/DDBJ databases">
        <title>Molecular and phenotypic characterization and identification of bacterial isolates recovered from the Anatolian ground squirrels (Spermophilus xanthoprymnus) and which have the potential to form a new species in the Campylobacter genus.</title>
        <authorList>
            <person name="Aydin F."/>
            <person name="Abay S."/>
            <person name="Kayman T."/>
            <person name="Karakaya E."/>
            <person name="Mustak H.K."/>
            <person name="Mustak I.B."/>
            <person name="Bilgin N."/>
            <person name="Duzler A."/>
            <person name="Sahin O."/>
            <person name="Guran O."/>
            <person name="Saticioglu I.B."/>
        </authorList>
    </citation>
    <scope>NUCLEOTIDE SEQUENCE [LARGE SCALE GENOMIC DNA]</scope>
    <source>
        <strain evidence="8">faydin-G24</strain>
    </source>
</reference>
<protein>
    <recommendedName>
        <fullName evidence="6">type II site-specific deoxyribonuclease</fullName>
        <ecNumber evidence="6">3.1.21.4</ecNumber>
    </recommendedName>
</protein>
<name>A0ABS5HHN4_9BACT</name>
<proteinExistence type="predicted"/>
<dbReference type="RefSeq" id="WP_212141686.1">
    <property type="nucleotide sequence ID" value="NZ_JAGSSW010000002.1"/>
</dbReference>
<keyword evidence="1" id="KW-0540">Nuclease</keyword>
<keyword evidence="4" id="KW-0378">Hydrolase</keyword>
<evidence type="ECO:0000256" key="1">
    <source>
        <dbReference type="ARBA" id="ARBA00022722"/>
    </source>
</evidence>
<dbReference type="GO" id="GO:0004519">
    <property type="term" value="F:endonuclease activity"/>
    <property type="evidence" value="ECO:0007669"/>
    <property type="project" value="UniProtKB-KW"/>
</dbReference>
<keyword evidence="3 7" id="KW-0255">Endonuclease</keyword>
<organism evidence="7 8">
    <name type="scientific">Campylobacter anatolicus</name>
    <dbReference type="NCBI Taxonomy" id="2829105"/>
    <lineage>
        <taxon>Bacteria</taxon>
        <taxon>Pseudomonadati</taxon>
        <taxon>Campylobacterota</taxon>
        <taxon>Epsilonproteobacteria</taxon>
        <taxon>Campylobacterales</taxon>
        <taxon>Campylobacteraceae</taxon>
        <taxon>Campylobacter</taxon>
    </lineage>
</organism>
<keyword evidence="8" id="KW-1185">Reference proteome</keyword>
<dbReference type="InterPro" id="IPR054784">
    <property type="entry name" value="HpyAIV-type_restriction_enz"/>
</dbReference>
<evidence type="ECO:0000256" key="5">
    <source>
        <dbReference type="ARBA" id="ARBA00093760"/>
    </source>
</evidence>
<dbReference type="NCBIfam" id="NF045832">
    <property type="entry name" value="restrict_HpyAIV"/>
    <property type="match status" value="1"/>
</dbReference>
<evidence type="ECO:0000256" key="4">
    <source>
        <dbReference type="ARBA" id="ARBA00022801"/>
    </source>
</evidence>
<dbReference type="InterPro" id="IPR019045">
    <property type="entry name" value="Restrct_endonuc_II_HinfI"/>
</dbReference>
<keyword evidence="2" id="KW-0680">Restriction system</keyword>
<dbReference type="Proteomes" id="UP000682951">
    <property type="component" value="Unassembled WGS sequence"/>
</dbReference>
<evidence type="ECO:0000256" key="3">
    <source>
        <dbReference type="ARBA" id="ARBA00022759"/>
    </source>
</evidence>
<dbReference type="Pfam" id="PF09520">
    <property type="entry name" value="RE_TdeIII"/>
    <property type="match status" value="2"/>
</dbReference>
<evidence type="ECO:0000313" key="7">
    <source>
        <dbReference type="EMBL" id="MBR8463561.1"/>
    </source>
</evidence>
<gene>
    <name evidence="7" type="ORF">KDD93_03115</name>
</gene>
<dbReference type="EC" id="3.1.21.4" evidence="6"/>
<comment type="catalytic activity">
    <reaction evidence="5">
        <text>Endonucleolytic cleavage of DNA to give specific double-stranded fragments with terminal 5'-phosphates.</text>
        <dbReference type="EC" id="3.1.21.4"/>
    </reaction>
</comment>
<comment type="caution">
    <text evidence="7">The sequence shown here is derived from an EMBL/GenBank/DDBJ whole genome shotgun (WGS) entry which is preliminary data.</text>
</comment>
<evidence type="ECO:0000313" key="8">
    <source>
        <dbReference type="Proteomes" id="UP000682951"/>
    </source>
</evidence>